<keyword evidence="14" id="KW-1185">Reference proteome</keyword>
<dbReference type="InterPro" id="IPR036942">
    <property type="entry name" value="Beta-barrel_TonB_sf"/>
</dbReference>
<evidence type="ECO:0000256" key="7">
    <source>
        <dbReference type="ARBA" id="ARBA00023136"/>
    </source>
</evidence>
<keyword evidence="3 10" id="KW-1134">Transmembrane beta strand</keyword>
<dbReference type="Gene3D" id="2.40.170.20">
    <property type="entry name" value="TonB-dependent receptor, beta-barrel domain"/>
    <property type="match status" value="1"/>
</dbReference>
<comment type="caution">
    <text evidence="13">The sequence shown here is derived from an EMBL/GenBank/DDBJ whole genome shotgun (WGS) entry which is preliminary data.</text>
</comment>
<evidence type="ECO:0000259" key="12">
    <source>
        <dbReference type="Pfam" id="PF00593"/>
    </source>
</evidence>
<evidence type="ECO:0000256" key="3">
    <source>
        <dbReference type="ARBA" id="ARBA00022452"/>
    </source>
</evidence>
<keyword evidence="6" id="KW-0798">TonB box</keyword>
<feature type="chain" id="PRO_5046785220" description="TonB-dependent receptor-like beta-barrel domain-containing protein" evidence="11">
    <location>
        <begin position="29"/>
        <end position="732"/>
    </location>
</feature>
<dbReference type="PANTHER" id="PTHR30069">
    <property type="entry name" value="TONB-DEPENDENT OUTER MEMBRANE RECEPTOR"/>
    <property type="match status" value="1"/>
</dbReference>
<reference evidence="13 14" key="1">
    <citation type="submission" date="2023-07" db="EMBL/GenBank/DDBJ databases">
        <title>Sorghum-associated microbial communities from plants grown in Nebraska, USA.</title>
        <authorList>
            <person name="Schachtman D."/>
        </authorList>
    </citation>
    <scope>NUCLEOTIDE SEQUENCE [LARGE SCALE GENOMIC DNA]</scope>
    <source>
        <strain evidence="13 14">DS1027</strain>
    </source>
</reference>
<dbReference type="Pfam" id="PF00593">
    <property type="entry name" value="TonB_dep_Rec_b-barrel"/>
    <property type="match status" value="1"/>
</dbReference>
<dbReference type="InterPro" id="IPR000531">
    <property type="entry name" value="Beta-barrel_TonB"/>
</dbReference>
<evidence type="ECO:0000256" key="9">
    <source>
        <dbReference type="ARBA" id="ARBA00023237"/>
    </source>
</evidence>
<dbReference type="RefSeq" id="WP_309805757.1">
    <property type="nucleotide sequence ID" value="NZ_JAVDRD010000007.1"/>
</dbReference>
<accession>A0ABU1MP19</accession>
<protein>
    <recommendedName>
        <fullName evidence="12">TonB-dependent receptor-like beta-barrel domain-containing protein</fullName>
    </recommendedName>
</protein>
<evidence type="ECO:0000256" key="5">
    <source>
        <dbReference type="ARBA" id="ARBA00022729"/>
    </source>
</evidence>
<keyword evidence="5 11" id="KW-0732">Signal</keyword>
<comment type="similarity">
    <text evidence="10">Belongs to the TonB-dependent receptor family.</text>
</comment>
<keyword evidence="4 10" id="KW-0812">Transmembrane</keyword>
<proteinExistence type="inferred from homology"/>
<evidence type="ECO:0000256" key="1">
    <source>
        <dbReference type="ARBA" id="ARBA00004571"/>
    </source>
</evidence>
<comment type="subcellular location">
    <subcellularLocation>
        <location evidence="1 10">Cell outer membrane</location>
        <topology evidence="1 10">Multi-pass membrane protein</topology>
    </subcellularLocation>
</comment>
<dbReference type="Proteomes" id="UP001184150">
    <property type="component" value="Unassembled WGS sequence"/>
</dbReference>
<dbReference type="PROSITE" id="PS52016">
    <property type="entry name" value="TONB_DEPENDENT_REC_3"/>
    <property type="match status" value="1"/>
</dbReference>
<evidence type="ECO:0000256" key="4">
    <source>
        <dbReference type="ARBA" id="ARBA00022692"/>
    </source>
</evidence>
<evidence type="ECO:0000256" key="11">
    <source>
        <dbReference type="SAM" id="SignalP"/>
    </source>
</evidence>
<feature type="domain" description="TonB-dependent receptor-like beta-barrel" evidence="12">
    <location>
        <begin position="235"/>
        <end position="698"/>
    </location>
</feature>
<dbReference type="EMBL" id="JAVDRD010000007">
    <property type="protein sequence ID" value="MDR6512090.1"/>
    <property type="molecule type" value="Genomic_DNA"/>
</dbReference>
<dbReference type="InterPro" id="IPR039426">
    <property type="entry name" value="TonB-dep_rcpt-like"/>
</dbReference>
<keyword evidence="8" id="KW-0675">Receptor</keyword>
<name>A0ABU1MP19_9SPHN</name>
<dbReference type="InterPro" id="IPR037066">
    <property type="entry name" value="Plug_dom_sf"/>
</dbReference>
<organism evidence="13 14">
    <name type="scientific">Novosphingobium capsulatum</name>
    <dbReference type="NCBI Taxonomy" id="13688"/>
    <lineage>
        <taxon>Bacteria</taxon>
        <taxon>Pseudomonadati</taxon>
        <taxon>Pseudomonadota</taxon>
        <taxon>Alphaproteobacteria</taxon>
        <taxon>Sphingomonadales</taxon>
        <taxon>Sphingomonadaceae</taxon>
        <taxon>Novosphingobium</taxon>
    </lineage>
</organism>
<evidence type="ECO:0000256" key="6">
    <source>
        <dbReference type="ARBA" id="ARBA00023077"/>
    </source>
</evidence>
<dbReference type="PANTHER" id="PTHR30069:SF29">
    <property type="entry name" value="HEMOGLOBIN AND HEMOGLOBIN-HAPTOGLOBIN-BINDING PROTEIN 1-RELATED"/>
    <property type="match status" value="1"/>
</dbReference>
<dbReference type="SUPFAM" id="SSF56935">
    <property type="entry name" value="Porins"/>
    <property type="match status" value="1"/>
</dbReference>
<sequence>MLSRQALRTCFLASTGLYAAFAAPAAFAESDAAPPSEIVVTAQRLNDARESIKTSLGASTYTLDQKAIQNLPGADNQPIQDIILQMPGVSQDQFGQFHVRDEHNGVQYRINGVIIPESIAVFGQMLSPRLVDKISLVTGTLPAQYGLRTGGIIDITTKSGLKDGTTVSVYGGSQGTIEPSVQIAGSSGATSWFASGDYKHSDLGIENVNGNRSAIHDQTDQFNGFGYIDHILGANDRIALTGGYTNQAYQIPNPTGLVGGQTDANGNPVSVNGQTSFNSENLNERQLQTFGFGALSWLHAAGPFSFQASAIGRVATLTYRPDYTGELLFNGEAQYANKKDTTFAFQVDSAYKLSEQHTLRAGLLFEHDRSTSSTNTNVFPTTGDTFDPTQPDQGWQQGAILANAQPISLPFAIGVTQRTYSAYLQDEWHITPHFVLNYGARFDENDGPRNERQLSPRANMVWTPGHGLTVHAGYARYFSPAPFELIADSNLAQVYNTTASPNVRTNNTTYAQRENYWDAGFEQKIGDFTLGLDGYLRRSTHLVDEGQFGAPIILTPFNYARGRIFGTELTLNYSHGGFNAYGNIAYAKAQGTDIVSNEYNFAAADLAYIANHYIYLDHNQTWSGSAGASYNWRDGALAGSRVSASAILGSGLRSDLVLADGSTVPNGASLPSYVTFNLSAGHKFGDSGFDVRVDVQNLFDHVYEIRDGTGVGVGAPSFGARRGIFVGISKSF</sequence>
<evidence type="ECO:0000256" key="10">
    <source>
        <dbReference type="PROSITE-ProRule" id="PRU01360"/>
    </source>
</evidence>
<keyword evidence="9 10" id="KW-0998">Cell outer membrane</keyword>
<dbReference type="Gene3D" id="2.170.130.10">
    <property type="entry name" value="TonB-dependent receptor, plug domain"/>
    <property type="match status" value="1"/>
</dbReference>
<keyword evidence="2 10" id="KW-0813">Transport</keyword>
<evidence type="ECO:0000313" key="13">
    <source>
        <dbReference type="EMBL" id="MDR6512090.1"/>
    </source>
</evidence>
<evidence type="ECO:0000256" key="2">
    <source>
        <dbReference type="ARBA" id="ARBA00022448"/>
    </source>
</evidence>
<evidence type="ECO:0000313" key="14">
    <source>
        <dbReference type="Proteomes" id="UP001184150"/>
    </source>
</evidence>
<keyword evidence="7 10" id="KW-0472">Membrane</keyword>
<gene>
    <name evidence="13" type="ORF">J2792_002973</name>
</gene>
<feature type="signal peptide" evidence="11">
    <location>
        <begin position="1"/>
        <end position="28"/>
    </location>
</feature>
<evidence type="ECO:0000256" key="8">
    <source>
        <dbReference type="ARBA" id="ARBA00023170"/>
    </source>
</evidence>